<evidence type="ECO:0000313" key="2">
    <source>
        <dbReference type="Proteomes" id="UP000199603"/>
    </source>
</evidence>
<dbReference type="InterPro" id="IPR029058">
    <property type="entry name" value="AB_hydrolase_fold"/>
</dbReference>
<evidence type="ECO:0000313" key="1">
    <source>
        <dbReference type="EMBL" id="SDD66154.1"/>
    </source>
</evidence>
<proteinExistence type="predicted"/>
<dbReference type="AlphaFoldDB" id="A0A1G6WK25"/>
<gene>
    <name evidence="1" type="ORF">SAMN04488509_10537</name>
</gene>
<name>A0A1G6WK25_9GAMM</name>
<accession>A0A1G6WK25</accession>
<dbReference type="OrthoDB" id="249225at2"/>
<dbReference type="Proteomes" id="UP000199603">
    <property type="component" value="Unassembled WGS sequence"/>
</dbReference>
<sequence>MNESVLELDGGRFGVLHEAMGATEVVFVLLNAGSVHRQGPFRLYVHLARQLASLGFASFRFDQPGIGDAVMAAERPQQALLTDVLDRLQARTGCQRFVVGGICSAADAAWQLGLRDPRVQGLLLLDPVAYGGRWFQLARLLQPRSPAALWRALTRRLAARGERGQAAPAAVEADYRDWPRPDEAPLQLAALCRRGVEVLALYTGGIAHYFLHPRQFAATFGAAARDRRVRFDYWPRVDHLFYRPADRERLIRHVCGWAQARLSAASPKEPQRGYP</sequence>
<dbReference type="EMBL" id="FNAG01000005">
    <property type="protein sequence ID" value="SDD66154.1"/>
    <property type="molecule type" value="Genomic_DNA"/>
</dbReference>
<reference evidence="1 2" key="1">
    <citation type="submission" date="2016-10" db="EMBL/GenBank/DDBJ databases">
        <authorList>
            <person name="de Groot N.N."/>
        </authorList>
    </citation>
    <scope>NUCLEOTIDE SEQUENCE [LARGE SCALE GENOMIC DNA]</scope>
    <source>
        <strain evidence="1 2">DSM 16957</strain>
    </source>
</reference>
<protein>
    <recommendedName>
        <fullName evidence="3">Alpha/beta hydrolase family protein</fullName>
    </recommendedName>
</protein>
<dbReference type="Gene3D" id="3.40.50.1820">
    <property type="entry name" value="alpha/beta hydrolase"/>
    <property type="match status" value="1"/>
</dbReference>
<evidence type="ECO:0008006" key="3">
    <source>
        <dbReference type="Google" id="ProtNLM"/>
    </source>
</evidence>
<dbReference type="STRING" id="265719.SAMN04488509_10537"/>
<organism evidence="1 2">
    <name type="scientific">Aquimonas voraii</name>
    <dbReference type="NCBI Taxonomy" id="265719"/>
    <lineage>
        <taxon>Bacteria</taxon>
        <taxon>Pseudomonadati</taxon>
        <taxon>Pseudomonadota</taxon>
        <taxon>Gammaproteobacteria</taxon>
        <taxon>Lysobacterales</taxon>
        <taxon>Lysobacteraceae</taxon>
        <taxon>Aquimonas</taxon>
    </lineage>
</organism>
<dbReference type="RefSeq" id="WP_091242153.1">
    <property type="nucleotide sequence ID" value="NZ_FNAG01000005.1"/>
</dbReference>
<keyword evidence="2" id="KW-1185">Reference proteome</keyword>
<dbReference type="SUPFAM" id="SSF53474">
    <property type="entry name" value="alpha/beta-Hydrolases"/>
    <property type="match status" value="1"/>
</dbReference>